<dbReference type="Proteomes" id="UP001054902">
    <property type="component" value="Unassembled WGS sequence"/>
</dbReference>
<comment type="subcellular location">
    <subcellularLocation>
        <location evidence="1">Membrane</location>
        <topology evidence="1">Multi-pass membrane protein</topology>
    </subcellularLocation>
</comment>
<dbReference type="AlphaFoldDB" id="A0AAD3CVC9"/>
<evidence type="ECO:0000256" key="7">
    <source>
        <dbReference type="SAM" id="SignalP"/>
    </source>
</evidence>
<dbReference type="Pfam" id="PF04117">
    <property type="entry name" value="Mpv17_PMP22"/>
    <property type="match status" value="1"/>
</dbReference>
<dbReference type="InterPro" id="IPR007248">
    <property type="entry name" value="Mpv17_PMP22"/>
</dbReference>
<proteinExistence type="inferred from homology"/>
<reference evidence="8 9" key="1">
    <citation type="journal article" date="2021" name="Sci. Rep.">
        <title>The genome of the diatom Chaetoceros tenuissimus carries an ancient integrated fragment of an extant virus.</title>
        <authorList>
            <person name="Hongo Y."/>
            <person name="Kimura K."/>
            <person name="Takaki Y."/>
            <person name="Yoshida Y."/>
            <person name="Baba S."/>
            <person name="Kobayashi G."/>
            <person name="Nagasaki K."/>
            <person name="Hano T."/>
            <person name="Tomaru Y."/>
        </authorList>
    </citation>
    <scope>NUCLEOTIDE SEQUENCE [LARGE SCALE GENOMIC DNA]</scope>
    <source>
        <strain evidence="8 9">NIES-3715</strain>
    </source>
</reference>
<sequence>MKKNFAISFFILNIYSFVSSTNGFNSKVIRSNRNGLTRKNPLFSVGKGSSGGIGGNGGGNIVGKGSSSFGDDEDGSKKNFVFGAAFSAAFAEKTKNKAKEGLSILKIPGLNAKLTVEWYVSMLEKHPLMTKAITASVIAGAGDFLAQYIAHKIHIKRNGIESVVKPLFRHDTRRGLACMCDGLLISGPLMHLFYDFMERILPISSGGSFAAIVHVLADSVLLDSIFVATAMTMTGLLEGFSFTSEIIPQFKSDYVPALTASWTTSTALVPIEFLCFRYLPLSLRTLSMNFTSVIWDGVIYFMAHRSR</sequence>
<evidence type="ECO:0000313" key="8">
    <source>
        <dbReference type="EMBL" id="GFH51831.1"/>
    </source>
</evidence>
<comment type="caution">
    <text evidence="8">The sequence shown here is derived from an EMBL/GenBank/DDBJ whole genome shotgun (WGS) entry which is preliminary data.</text>
</comment>
<name>A0AAD3CVC9_9STRA</name>
<keyword evidence="9" id="KW-1185">Reference proteome</keyword>
<evidence type="ECO:0000256" key="5">
    <source>
        <dbReference type="ARBA" id="ARBA00023136"/>
    </source>
</evidence>
<evidence type="ECO:0000256" key="6">
    <source>
        <dbReference type="RuleBase" id="RU363053"/>
    </source>
</evidence>
<dbReference type="PANTHER" id="PTHR11266">
    <property type="entry name" value="PEROXISOMAL MEMBRANE PROTEIN 2, PXMP2 MPV17"/>
    <property type="match status" value="1"/>
</dbReference>
<evidence type="ECO:0000313" key="9">
    <source>
        <dbReference type="Proteomes" id="UP001054902"/>
    </source>
</evidence>
<accession>A0AAD3CVC9</accession>
<dbReference type="GO" id="GO:0005737">
    <property type="term" value="C:cytoplasm"/>
    <property type="evidence" value="ECO:0007669"/>
    <property type="project" value="TreeGrafter"/>
</dbReference>
<feature type="signal peptide" evidence="7">
    <location>
        <begin position="1"/>
        <end position="20"/>
    </location>
</feature>
<keyword evidence="5" id="KW-0472">Membrane</keyword>
<organism evidence="8 9">
    <name type="scientific">Chaetoceros tenuissimus</name>
    <dbReference type="NCBI Taxonomy" id="426638"/>
    <lineage>
        <taxon>Eukaryota</taxon>
        <taxon>Sar</taxon>
        <taxon>Stramenopiles</taxon>
        <taxon>Ochrophyta</taxon>
        <taxon>Bacillariophyta</taxon>
        <taxon>Coscinodiscophyceae</taxon>
        <taxon>Chaetocerotophycidae</taxon>
        <taxon>Chaetocerotales</taxon>
        <taxon>Chaetocerotaceae</taxon>
        <taxon>Chaetoceros</taxon>
    </lineage>
</organism>
<gene>
    <name evidence="8" type="ORF">CTEN210_08307</name>
</gene>
<keyword evidence="7" id="KW-0732">Signal</keyword>
<dbReference type="EMBL" id="BLLK01000045">
    <property type="protein sequence ID" value="GFH51831.1"/>
    <property type="molecule type" value="Genomic_DNA"/>
</dbReference>
<protein>
    <submittedName>
        <fullName evidence="8">Uncharacterized protein</fullName>
    </submittedName>
</protein>
<evidence type="ECO:0000256" key="4">
    <source>
        <dbReference type="ARBA" id="ARBA00022989"/>
    </source>
</evidence>
<feature type="chain" id="PRO_5042184195" evidence="7">
    <location>
        <begin position="21"/>
        <end position="307"/>
    </location>
</feature>
<evidence type="ECO:0000256" key="3">
    <source>
        <dbReference type="ARBA" id="ARBA00022692"/>
    </source>
</evidence>
<keyword evidence="4" id="KW-1133">Transmembrane helix</keyword>
<evidence type="ECO:0000256" key="2">
    <source>
        <dbReference type="ARBA" id="ARBA00006824"/>
    </source>
</evidence>
<keyword evidence="3" id="KW-0812">Transmembrane</keyword>
<dbReference type="GO" id="GO:0016020">
    <property type="term" value="C:membrane"/>
    <property type="evidence" value="ECO:0007669"/>
    <property type="project" value="UniProtKB-SubCell"/>
</dbReference>
<comment type="similarity">
    <text evidence="2 6">Belongs to the peroxisomal membrane protein PXMP2/4 family.</text>
</comment>
<dbReference type="PANTHER" id="PTHR11266:SF80">
    <property type="entry name" value="PEROXISOMAL MEMBRANE PROTEIN 2"/>
    <property type="match status" value="1"/>
</dbReference>
<evidence type="ECO:0000256" key="1">
    <source>
        <dbReference type="ARBA" id="ARBA00004141"/>
    </source>
</evidence>